<accession>A0A4Q7EIM9</accession>
<gene>
    <name evidence="3" type="ORF">DYY88_03415</name>
</gene>
<dbReference type="OrthoDB" id="7056876at2"/>
<evidence type="ECO:0000313" key="3">
    <source>
        <dbReference type="EMBL" id="RZM83027.1"/>
    </source>
</evidence>
<proteinExistence type="predicted"/>
<protein>
    <submittedName>
        <fullName evidence="3">Glycerol acyltransferase</fullName>
    </submittedName>
</protein>
<dbReference type="SUPFAM" id="SSF69593">
    <property type="entry name" value="Glycerol-3-phosphate (1)-acyltransferase"/>
    <property type="match status" value="1"/>
</dbReference>
<sequence length="288" mass="32276">MAQQAAIAPPDKLSGLSLDERSPENIERLLPLLEWVTNTYFHTQTDGWEHIPDGQVMLIGSHNGGLAAPDTLAMTYEWFHQFGTERLIYALMDSRMWQIIMPAVARMGVHMGAIRAEPRMAIAALKRGASLAIYPGGAKDVFRPYALRHRIFLNGNQGFVKLALAHEVPIVPMISHGAHETLIVLAEIYDNIKAIAPGQIPWLFGIDPSVFPIYLGWPWGLAIGPLPNIPFPRPIHTRICPPIWFERYGEAAARDRAYVDQCYRLVERTMQQHLDQLVVECEGGRVTG</sequence>
<evidence type="ECO:0000313" key="4">
    <source>
        <dbReference type="Proteomes" id="UP000292459"/>
    </source>
</evidence>
<keyword evidence="1 3" id="KW-0808">Transferase</keyword>
<dbReference type="Proteomes" id="UP000292459">
    <property type="component" value="Unassembled WGS sequence"/>
</dbReference>
<dbReference type="PANTHER" id="PTHR22753:SF14">
    <property type="entry name" value="MONOACYLGLYCEROL_DIACYLGLYCEROL O-ACYLTRANSFERASE"/>
    <property type="match status" value="1"/>
</dbReference>
<dbReference type="GO" id="GO:0016020">
    <property type="term" value="C:membrane"/>
    <property type="evidence" value="ECO:0007669"/>
    <property type="project" value="TreeGrafter"/>
</dbReference>
<dbReference type="PANTHER" id="PTHR22753">
    <property type="entry name" value="TRANSMEMBRANE PROTEIN 68"/>
    <property type="match status" value="1"/>
</dbReference>
<dbReference type="AlphaFoldDB" id="A0A4Q7EIM9"/>
<dbReference type="InterPro" id="IPR016676">
    <property type="entry name" value="P_lipid/glycerol_AcTrfase_prd"/>
</dbReference>
<name>A0A4Q7EIM9_9CYAN</name>
<organism evidence="3 4">
    <name type="scientific">Leptolyngbya iicbica LK</name>
    <dbReference type="NCBI Taxonomy" id="2294035"/>
    <lineage>
        <taxon>Bacteria</taxon>
        <taxon>Bacillati</taxon>
        <taxon>Cyanobacteriota</taxon>
        <taxon>Cyanophyceae</taxon>
        <taxon>Leptolyngbyales</taxon>
        <taxon>Leptolyngbyaceae</taxon>
        <taxon>Leptolyngbya group</taxon>
        <taxon>Leptolyngbya</taxon>
        <taxon>Leptolyngbya iicbica</taxon>
    </lineage>
</organism>
<comment type="caution">
    <text evidence="3">The sequence shown here is derived from an EMBL/GenBank/DDBJ whole genome shotgun (WGS) entry which is preliminary data.</text>
</comment>
<dbReference type="EMBL" id="QVFV01000001">
    <property type="protein sequence ID" value="RZM83027.1"/>
    <property type="molecule type" value="Genomic_DNA"/>
</dbReference>
<dbReference type="GO" id="GO:0008374">
    <property type="term" value="F:O-acyltransferase activity"/>
    <property type="evidence" value="ECO:0007669"/>
    <property type="project" value="InterPro"/>
</dbReference>
<dbReference type="PIRSF" id="PIRSF016753">
    <property type="entry name" value="P_lipid/glycerol_ac_tran_prd"/>
    <property type="match status" value="1"/>
</dbReference>
<keyword evidence="4" id="KW-1185">Reference proteome</keyword>
<keyword evidence="2 3" id="KW-0012">Acyltransferase</keyword>
<dbReference type="Pfam" id="PF03982">
    <property type="entry name" value="DAGAT"/>
    <property type="match status" value="1"/>
</dbReference>
<dbReference type="InterPro" id="IPR007130">
    <property type="entry name" value="DAGAT"/>
</dbReference>
<evidence type="ECO:0000256" key="2">
    <source>
        <dbReference type="ARBA" id="ARBA00023315"/>
    </source>
</evidence>
<evidence type="ECO:0000256" key="1">
    <source>
        <dbReference type="ARBA" id="ARBA00022679"/>
    </source>
</evidence>
<reference evidence="3 4" key="1">
    <citation type="submission" date="2018-11" db="EMBL/GenBank/DDBJ databases">
        <title>Whole genome sequencing of an environmental sample.</title>
        <authorList>
            <person name="Sarangi A.N."/>
            <person name="Singh D."/>
            <person name="Tripathy S."/>
        </authorList>
    </citation>
    <scope>NUCLEOTIDE SEQUENCE [LARGE SCALE GENOMIC DNA]</scope>
    <source>
        <strain evidence="3 4">Lakshadweep</strain>
    </source>
</reference>